<reference evidence="5" key="1">
    <citation type="journal article" date="2016" name="Russ. J. Genet.">
        <title>Sequencing and structural analysis of the cryptic plasmid pBL90 from Brevibacterium lactofermentum.</title>
        <authorList>
            <person name="Novikov A.D."/>
            <person name="Ryabchenko L.E."/>
            <person name="Beletsky A.V."/>
            <person name="Mardanov A.V."/>
            <person name="Ravin N.V."/>
            <person name="Yanenko A.S."/>
        </authorList>
    </citation>
    <scope>NUCLEOTIDE SEQUENCE</scope>
    <source>
        <strain evidence="5">DSM 1412</strain>
        <plasmid evidence="5">pBL90</plasmid>
    </source>
</reference>
<dbReference type="CDD" id="cd17246">
    <property type="entry name" value="RMtype1_S_SonII-TRD2-CR2_like"/>
    <property type="match status" value="1"/>
</dbReference>
<sequence length="394" mass="43408">MNSQLELTWSDLGETYDGPHATPKRISEGPYFLNISSLVNGRLELSQSDHVSEDEFTKWTRRVTPQEGDLLFSYETRLGEAALMPGGIKACLGRRMALLRPNRDVIYPRFLLYYYLSPAFQRLIEQNTIYGATVNRISLSTMGKWPVSIPQLSEQQAIAEVLGALDDKIAANSMKASTAEQLAGVLFDKVSVDLKKIPVSQVLTPILGGTPNRKNPEFWGGQVHWASAKDVTSAPHSVVADTEEKITRMATEQTKAKPLPIGGVIVTARGTVGAVARLALPTSFNQSCYGFSPSELPPGLLYFSILRAAQRAKSLSHGSVFDTITMKTFDHLFIPDFGESAEKMEHQIAPLLETVDSSIKENKTLVSMRDALLPQLMSGKLRVRDAEEVVENVL</sequence>
<dbReference type="PANTHER" id="PTHR30408">
    <property type="entry name" value="TYPE-1 RESTRICTION ENZYME ECOKI SPECIFICITY PROTEIN"/>
    <property type="match status" value="1"/>
</dbReference>
<name>A0A142EAM3_CORGT</name>
<organism evidence="5">
    <name type="scientific">Corynebacterium glutamicum</name>
    <name type="common">Brevibacterium saccharolyticum</name>
    <dbReference type="NCBI Taxonomy" id="1718"/>
    <lineage>
        <taxon>Bacteria</taxon>
        <taxon>Bacillati</taxon>
        <taxon>Actinomycetota</taxon>
        <taxon>Actinomycetes</taxon>
        <taxon>Mycobacteriales</taxon>
        <taxon>Corynebacteriaceae</taxon>
        <taxon>Corynebacterium</taxon>
    </lineage>
</organism>
<dbReference type="Gene3D" id="3.90.220.20">
    <property type="entry name" value="DNA methylase specificity domains"/>
    <property type="match status" value="2"/>
</dbReference>
<dbReference type="AlphaFoldDB" id="A0A142EAM3"/>
<feature type="domain" description="Type I restriction modification DNA specificity" evidence="4">
    <location>
        <begin position="206"/>
        <end position="362"/>
    </location>
</feature>
<evidence type="ECO:0000259" key="4">
    <source>
        <dbReference type="Pfam" id="PF01420"/>
    </source>
</evidence>
<feature type="domain" description="Type I restriction modification DNA specificity" evidence="4">
    <location>
        <begin position="64"/>
        <end position="173"/>
    </location>
</feature>
<proteinExistence type="inferred from homology"/>
<dbReference type="SUPFAM" id="SSF116734">
    <property type="entry name" value="DNA methylase specificity domain"/>
    <property type="match status" value="2"/>
</dbReference>
<keyword evidence="3" id="KW-0238">DNA-binding</keyword>
<keyword evidence="2" id="KW-0680">Restriction system</keyword>
<dbReference type="GO" id="GO:0003677">
    <property type="term" value="F:DNA binding"/>
    <property type="evidence" value="ECO:0007669"/>
    <property type="project" value="UniProtKB-KW"/>
</dbReference>
<dbReference type="PANTHER" id="PTHR30408:SF13">
    <property type="entry name" value="TYPE I RESTRICTION ENZYME HINDI SPECIFICITY SUBUNIT"/>
    <property type="match status" value="1"/>
</dbReference>
<dbReference type="InterPro" id="IPR000055">
    <property type="entry name" value="Restrct_endonuc_typeI_TRD"/>
</dbReference>
<evidence type="ECO:0000256" key="2">
    <source>
        <dbReference type="ARBA" id="ARBA00022747"/>
    </source>
</evidence>
<evidence type="ECO:0000256" key="3">
    <source>
        <dbReference type="ARBA" id="ARBA00023125"/>
    </source>
</evidence>
<dbReference type="GO" id="GO:0009307">
    <property type="term" value="P:DNA restriction-modification system"/>
    <property type="evidence" value="ECO:0007669"/>
    <property type="project" value="UniProtKB-KW"/>
</dbReference>
<protein>
    <submittedName>
        <fullName evidence="5">HsdS</fullName>
    </submittedName>
</protein>
<keyword evidence="5" id="KW-0614">Plasmid</keyword>
<dbReference type="RefSeq" id="WP_172688443.1">
    <property type="nucleotide sequence ID" value="NZ_KU306397.1"/>
</dbReference>
<comment type="similarity">
    <text evidence="1">Belongs to the type-I restriction system S methylase family.</text>
</comment>
<dbReference type="InterPro" id="IPR052021">
    <property type="entry name" value="Type-I_RS_S_subunit"/>
</dbReference>
<dbReference type="Pfam" id="PF01420">
    <property type="entry name" value="Methylase_S"/>
    <property type="match status" value="2"/>
</dbReference>
<evidence type="ECO:0000256" key="1">
    <source>
        <dbReference type="ARBA" id="ARBA00010923"/>
    </source>
</evidence>
<geneLocation type="plasmid" evidence="5">
    <name>pBL90</name>
</geneLocation>
<dbReference type="CDD" id="cd17243">
    <property type="entry name" value="RMtype1_S_AchA6I-TRD2-CR2_like"/>
    <property type="match status" value="1"/>
</dbReference>
<accession>A0A142EAM3</accession>
<dbReference type="InterPro" id="IPR044946">
    <property type="entry name" value="Restrct_endonuc_typeI_TRD_sf"/>
</dbReference>
<dbReference type="EMBL" id="KU306397">
    <property type="protein sequence ID" value="AMQ45211.1"/>
    <property type="molecule type" value="Genomic_DNA"/>
</dbReference>
<evidence type="ECO:0000313" key="5">
    <source>
        <dbReference type="EMBL" id="AMQ45211.1"/>
    </source>
</evidence>